<protein>
    <recommendedName>
        <fullName evidence="9">Phosphatidic acid phosphatase type 2/haloperoxidase domain-containing protein</fullName>
    </recommendedName>
</protein>
<evidence type="ECO:0000256" key="4">
    <source>
        <dbReference type="ARBA" id="ARBA00022801"/>
    </source>
</evidence>
<keyword evidence="5 8" id="KW-1133">Transmembrane helix</keyword>
<dbReference type="InterPro" id="IPR036938">
    <property type="entry name" value="PAP2/HPO_sf"/>
</dbReference>
<reference evidence="10 11" key="1">
    <citation type="submission" date="2021-01" db="EMBL/GenBank/DDBJ databases">
        <title>Whole genome shotgun sequence of Actinoplanes durhamensis NBRC 14914.</title>
        <authorList>
            <person name="Komaki H."/>
            <person name="Tamura T."/>
        </authorList>
    </citation>
    <scope>NUCLEOTIDE SEQUENCE [LARGE SCALE GENOMIC DNA]</scope>
    <source>
        <strain evidence="10 11">NBRC 14914</strain>
    </source>
</reference>
<sequence>MSRRPLIVAAAAAVLFTILTLLVAVRFGPLMRADAAVSGAAHDMALAHPAWRAFFAAVTRTGGPAVVWVAGLLAGLVLIVRGRRRELTFLAVTLLGSAFVRLLILNTVARPRPAGRLAAAAGWSFPSGHTTGSATAALTALVLLWPLLAGRRYRWAVAAGIGTWAALVGISRVALVVHWPSDVLGGWLLAVTVVAAARGLQPGAGQADERDGGDGHGRGEGHGQDDEAGEPSASR</sequence>
<feature type="domain" description="Phosphatidic acid phosphatase type 2/haloperoxidase" evidence="9">
    <location>
        <begin position="87"/>
        <end position="198"/>
    </location>
</feature>
<accession>A0ABQ3YUA5</accession>
<gene>
    <name evidence="10" type="ORF">Adu01nite_24550</name>
</gene>
<comment type="subcellular location">
    <subcellularLocation>
        <location evidence="1">Cell membrane</location>
        <topology evidence="1">Multi-pass membrane protein</topology>
    </subcellularLocation>
</comment>
<evidence type="ECO:0000256" key="8">
    <source>
        <dbReference type="SAM" id="Phobius"/>
    </source>
</evidence>
<evidence type="ECO:0000259" key="9">
    <source>
        <dbReference type="SMART" id="SM00014"/>
    </source>
</evidence>
<keyword evidence="2" id="KW-1003">Cell membrane</keyword>
<dbReference type="SMART" id="SM00014">
    <property type="entry name" value="acidPPc"/>
    <property type="match status" value="1"/>
</dbReference>
<dbReference type="InterPro" id="IPR000326">
    <property type="entry name" value="PAP2/HPO"/>
</dbReference>
<name>A0ABQ3YUA5_9ACTN</name>
<feature type="compositionally biased region" description="Basic and acidic residues" evidence="7">
    <location>
        <begin position="207"/>
        <end position="225"/>
    </location>
</feature>
<organism evidence="10 11">
    <name type="scientific">Paractinoplanes durhamensis</name>
    <dbReference type="NCBI Taxonomy" id="113563"/>
    <lineage>
        <taxon>Bacteria</taxon>
        <taxon>Bacillati</taxon>
        <taxon>Actinomycetota</taxon>
        <taxon>Actinomycetes</taxon>
        <taxon>Micromonosporales</taxon>
        <taxon>Micromonosporaceae</taxon>
        <taxon>Paractinoplanes</taxon>
    </lineage>
</organism>
<evidence type="ECO:0000313" key="10">
    <source>
        <dbReference type="EMBL" id="GIE01105.1"/>
    </source>
</evidence>
<keyword evidence="3 8" id="KW-0812">Transmembrane</keyword>
<feature type="transmembrane region" description="Helical" evidence="8">
    <location>
        <begin position="155"/>
        <end position="177"/>
    </location>
</feature>
<evidence type="ECO:0000256" key="6">
    <source>
        <dbReference type="ARBA" id="ARBA00023136"/>
    </source>
</evidence>
<feature type="region of interest" description="Disordered" evidence="7">
    <location>
        <begin position="202"/>
        <end position="235"/>
    </location>
</feature>
<dbReference type="SUPFAM" id="SSF48317">
    <property type="entry name" value="Acid phosphatase/Vanadium-dependent haloperoxidase"/>
    <property type="match status" value="1"/>
</dbReference>
<dbReference type="Pfam" id="PF01569">
    <property type="entry name" value="PAP2"/>
    <property type="match status" value="1"/>
</dbReference>
<keyword evidence="4" id="KW-0378">Hydrolase</keyword>
<keyword evidence="6 8" id="KW-0472">Membrane</keyword>
<evidence type="ECO:0000256" key="7">
    <source>
        <dbReference type="SAM" id="MobiDB-lite"/>
    </source>
</evidence>
<dbReference type="Proteomes" id="UP000637628">
    <property type="component" value="Unassembled WGS sequence"/>
</dbReference>
<dbReference type="EMBL" id="BOML01000021">
    <property type="protein sequence ID" value="GIE01105.1"/>
    <property type="molecule type" value="Genomic_DNA"/>
</dbReference>
<evidence type="ECO:0000256" key="1">
    <source>
        <dbReference type="ARBA" id="ARBA00004651"/>
    </source>
</evidence>
<keyword evidence="11" id="KW-1185">Reference proteome</keyword>
<feature type="transmembrane region" description="Helical" evidence="8">
    <location>
        <begin position="129"/>
        <end position="148"/>
    </location>
</feature>
<comment type="caution">
    <text evidence="10">The sequence shown here is derived from an EMBL/GenBank/DDBJ whole genome shotgun (WGS) entry which is preliminary data.</text>
</comment>
<dbReference type="Gene3D" id="1.20.144.10">
    <property type="entry name" value="Phosphatidic acid phosphatase type 2/haloperoxidase"/>
    <property type="match status" value="1"/>
</dbReference>
<dbReference type="PANTHER" id="PTHR14969:SF62">
    <property type="entry name" value="DECAPRENYLPHOSPHORYL-5-PHOSPHORIBOSE PHOSPHATASE RV3807C-RELATED"/>
    <property type="match status" value="1"/>
</dbReference>
<dbReference type="PANTHER" id="PTHR14969">
    <property type="entry name" value="SPHINGOSINE-1-PHOSPHATE PHOSPHOHYDROLASE"/>
    <property type="match status" value="1"/>
</dbReference>
<proteinExistence type="predicted"/>
<feature type="transmembrane region" description="Helical" evidence="8">
    <location>
        <begin position="63"/>
        <end position="80"/>
    </location>
</feature>
<dbReference type="RefSeq" id="WP_203726725.1">
    <property type="nucleotide sequence ID" value="NZ_BAAATX010000025.1"/>
</dbReference>
<evidence type="ECO:0000313" key="11">
    <source>
        <dbReference type="Proteomes" id="UP000637628"/>
    </source>
</evidence>
<evidence type="ECO:0000256" key="2">
    <source>
        <dbReference type="ARBA" id="ARBA00022475"/>
    </source>
</evidence>
<evidence type="ECO:0000256" key="3">
    <source>
        <dbReference type="ARBA" id="ARBA00022692"/>
    </source>
</evidence>
<dbReference type="CDD" id="cd03392">
    <property type="entry name" value="PAP2_like_2"/>
    <property type="match status" value="1"/>
</dbReference>
<feature type="transmembrane region" description="Helical" evidence="8">
    <location>
        <begin position="87"/>
        <end position="109"/>
    </location>
</feature>
<evidence type="ECO:0000256" key="5">
    <source>
        <dbReference type="ARBA" id="ARBA00022989"/>
    </source>
</evidence>